<protein>
    <submittedName>
        <fullName evidence="2">Uncharacterized protein</fullName>
    </submittedName>
</protein>
<dbReference type="OrthoDB" id="2361368at2"/>
<dbReference type="Proteomes" id="UP000826616">
    <property type="component" value="Chromosome"/>
</dbReference>
<dbReference type="EMBL" id="CP080764">
    <property type="protein sequence ID" value="QYY41282.1"/>
    <property type="molecule type" value="Genomic_DNA"/>
</dbReference>
<accession>A0A1G7XYV0</accession>
<gene>
    <name evidence="1" type="ORF">K3F53_09975</name>
    <name evidence="2" type="ORF">SAMN04489735_100528</name>
</gene>
<dbReference type="RefSeq" id="WP_057898737.1">
    <property type="nucleotide sequence ID" value="NZ_CP080764.1"/>
</dbReference>
<evidence type="ECO:0000313" key="4">
    <source>
        <dbReference type="Proteomes" id="UP000826616"/>
    </source>
</evidence>
<dbReference type="EMBL" id="FNDE01000005">
    <property type="protein sequence ID" value="SDG89385.1"/>
    <property type="molecule type" value="Genomic_DNA"/>
</dbReference>
<dbReference type="Proteomes" id="UP000198956">
    <property type="component" value="Unassembled WGS sequence"/>
</dbReference>
<proteinExistence type="predicted"/>
<dbReference type="AlphaFoldDB" id="A0A1G7XYV0"/>
<sequence length="101" mass="11694">MAFGVKRAELEAWKEQVRRGEVAFITHFWLHPRCPDITTVTKAGCADLAALLAWGEKYGLGSQHLHHREEFPHFDLIGDKQKEVLVGEALWDQIKRFRIKI</sequence>
<reference evidence="2 3" key="1">
    <citation type="submission" date="2016-10" db="EMBL/GenBank/DDBJ databases">
        <authorList>
            <person name="de Groot N.N."/>
        </authorList>
    </citation>
    <scope>NUCLEOTIDE SEQUENCE [LARGE SCALE GENOMIC DNA]</scope>
    <source>
        <strain evidence="2 3">L 420-91</strain>
    </source>
</reference>
<organism evidence="2 3">
    <name type="scientific">Aneurinibacillus thermoaerophilus</name>
    <dbReference type="NCBI Taxonomy" id="143495"/>
    <lineage>
        <taxon>Bacteria</taxon>
        <taxon>Bacillati</taxon>
        <taxon>Bacillota</taxon>
        <taxon>Bacilli</taxon>
        <taxon>Bacillales</taxon>
        <taxon>Paenibacillaceae</taxon>
        <taxon>Aneurinibacillus group</taxon>
        <taxon>Aneurinibacillus</taxon>
    </lineage>
</organism>
<name>A0A1G7XYV0_ANETH</name>
<reference evidence="1 4" key="2">
    <citation type="submission" date="2021-08" db="EMBL/GenBank/DDBJ databases">
        <title>Complete genome sequence of the strain Aneurinibacillus thermoaerophilus CCM 8960.</title>
        <authorList>
            <person name="Musilova J."/>
            <person name="Kourilova X."/>
            <person name="Pernicova I."/>
            <person name="Bezdicek M."/>
            <person name="Lengerova M."/>
            <person name="Obruca S."/>
            <person name="Sedlar K."/>
        </authorList>
    </citation>
    <scope>NUCLEOTIDE SEQUENCE [LARGE SCALE GENOMIC DNA]</scope>
    <source>
        <strain evidence="1 4">CCM 8960</strain>
    </source>
</reference>
<evidence type="ECO:0000313" key="2">
    <source>
        <dbReference type="EMBL" id="SDG89385.1"/>
    </source>
</evidence>
<keyword evidence="4" id="KW-1185">Reference proteome</keyword>
<evidence type="ECO:0000313" key="3">
    <source>
        <dbReference type="Proteomes" id="UP000198956"/>
    </source>
</evidence>
<evidence type="ECO:0000313" key="1">
    <source>
        <dbReference type="EMBL" id="QYY41282.1"/>
    </source>
</evidence>
<dbReference type="GeneID" id="97141695"/>